<dbReference type="SUPFAM" id="SSF51621">
    <property type="entry name" value="Phosphoenolpyruvate/pyruvate domain"/>
    <property type="match status" value="1"/>
</dbReference>
<comment type="caution">
    <text evidence="2">The sequence shown here is derived from an EMBL/GenBank/DDBJ whole genome shotgun (WGS) entry which is preliminary data.</text>
</comment>
<name>A0ABU4X2N3_9HYPH</name>
<protein>
    <submittedName>
        <fullName evidence="2">Phosphonopyruvate hydrolase</fullName>
        <ecNumber evidence="2">3.11.1.3</ecNumber>
    </submittedName>
</protein>
<dbReference type="GO" id="GO:0033978">
    <property type="term" value="F:phosphonopyruvate hydrolase activity"/>
    <property type="evidence" value="ECO:0007669"/>
    <property type="project" value="UniProtKB-EC"/>
</dbReference>
<sequence length="340" mass="37144">MERSQKSINAFDANDVAEYRGQSFDHSSIPEARKMLQTAQSPKHISGASTLMSRASLRAHICAGRLAHVMAAHSPLSAILAEEAGFDGIWASGFELSALYGLPDVSLVSMTRHLDMVRSMAEESSLPIIADIDTGFGNAINVIYAIEQYERAGAAGVVIEDKAFPKVTSLLADGRQELIRTEEFAGKIQAAVATRANADFLVIARTEALIAGLGEAEALKRGRAYEEAGADMILIHSKRKTPDEVESFVRAWRGEVPVVIVPTAYPEMNESRIRALGKIAMVIYGNHAIRAAVTAMKDVFARIRADGGIHRIDPEIVPVEEIFRLQKMDAVKANENRFLW</sequence>
<dbReference type="RefSeq" id="WP_320216574.1">
    <property type="nucleotide sequence ID" value="NZ_JAVIIS010000041.1"/>
</dbReference>
<proteinExistence type="inferred from homology"/>
<accession>A0ABU4X2N3</accession>
<dbReference type="Gene3D" id="3.20.20.60">
    <property type="entry name" value="Phosphoenolpyruvate-binding domains"/>
    <property type="match status" value="1"/>
</dbReference>
<dbReference type="InterPro" id="IPR040442">
    <property type="entry name" value="Pyrv_kinase-like_dom_sf"/>
</dbReference>
<dbReference type="PANTHER" id="PTHR42905">
    <property type="entry name" value="PHOSPHOENOLPYRUVATE CARBOXYLASE"/>
    <property type="match status" value="1"/>
</dbReference>
<dbReference type="CDD" id="cd00377">
    <property type="entry name" value="ICL_PEPM"/>
    <property type="match status" value="1"/>
</dbReference>
<evidence type="ECO:0000256" key="1">
    <source>
        <dbReference type="ARBA" id="ARBA00038455"/>
    </source>
</evidence>
<dbReference type="InterPro" id="IPR039556">
    <property type="entry name" value="ICL/PEPM"/>
</dbReference>
<gene>
    <name evidence="2" type="ORF">RFM51_23630</name>
</gene>
<keyword evidence="3" id="KW-1185">Reference proteome</keyword>
<comment type="similarity">
    <text evidence="1">Belongs to the isocitrate lyase/PEP mutase superfamily. PEP mutase family.</text>
</comment>
<dbReference type="NCBIfam" id="TIGR02321">
    <property type="entry name" value="Pphn_pyruv_hyd"/>
    <property type="match status" value="1"/>
</dbReference>
<dbReference type="Proteomes" id="UP001272097">
    <property type="component" value="Unassembled WGS sequence"/>
</dbReference>
<evidence type="ECO:0000313" key="2">
    <source>
        <dbReference type="EMBL" id="MDX8442577.1"/>
    </source>
</evidence>
<reference evidence="2 3" key="1">
    <citation type="submission" date="2023-08" db="EMBL/GenBank/DDBJ databases">
        <title>Implementing the SeqCode for naming new Mesorhizobium species isolated from Vachellia karroo root nodules.</title>
        <authorList>
            <person name="Van Lill M."/>
        </authorList>
    </citation>
    <scope>NUCLEOTIDE SEQUENCE [LARGE SCALE GENOMIC DNA]</scope>
    <source>
        <strain evidence="2 3">VK3E</strain>
    </source>
</reference>
<keyword evidence="2" id="KW-0378">Hydrolase</keyword>
<dbReference type="InterPro" id="IPR012649">
    <property type="entry name" value="PPH"/>
</dbReference>
<organism evidence="2 3">
    <name type="scientific">Mesorhizobium australafricanum</name>
    <dbReference type="NCBI Taxonomy" id="3072311"/>
    <lineage>
        <taxon>Bacteria</taxon>
        <taxon>Pseudomonadati</taxon>
        <taxon>Pseudomonadota</taxon>
        <taxon>Alphaproteobacteria</taxon>
        <taxon>Hyphomicrobiales</taxon>
        <taxon>Phyllobacteriaceae</taxon>
        <taxon>Mesorhizobium</taxon>
    </lineage>
</organism>
<dbReference type="EC" id="3.11.1.3" evidence="2"/>
<dbReference type="EMBL" id="JAVIIS010000041">
    <property type="protein sequence ID" value="MDX8442577.1"/>
    <property type="molecule type" value="Genomic_DNA"/>
</dbReference>
<dbReference type="Pfam" id="PF13714">
    <property type="entry name" value="PEP_mutase"/>
    <property type="match status" value="1"/>
</dbReference>
<dbReference type="PANTHER" id="PTHR42905:SF7">
    <property type="entry name" value="PHOSPHOENOLPYRUVATE PHOSPHOMUTASE"/>
    <property type="match status" value="1"/>
</dbReference>
<dbReference type="InterPro" id="IPR015813">
    <property type="entry name" value="Pyrv/PenolPyrv_kinase-like_dom"/>
</dbReference>
<evidence type="ECO:0000313" key="3">
    <source>
        <dbReference type="Proteomes" id="UP001272097"/>
    </source>
</evidence>